<feature type="compositionally biased region" description="Polar residues" evidence="8">
    <location>
        <begin position="1"/>
        <end position="10"/>
    </location>
</feature>
<evidence type="ECO:0000313" key="10">
    <source>
        <dbReference type="EMBL" id="OXU30520.1"/>
    </source>
</evidence>
<dbReference type="GO" id="GO:0005681">
    <property type="term" value="C:spliceosomal complex"/>
    <property type="evidence" value="ECO:0007669"/>
    <property type="project" value="UniProtKB-KW"/>
</dbReference>
<evidence type="ECO:0000256" key="4">
    <source>
        <dbReference type="ARBA" id="ARBA00022728"/>
    </source>
</evidence>
<dbReference type="GO" id="GO:0003723">
    <property type="term" value="F:RNA binding"/>
    <property type="evidence" value="ECO:0007669"/>
    <property type="project" value="UniProtKB-KW"/>
</dbReference>
<name>A0A232FIZ8_9HYME</name>
<evidence type="ECO:0000256" key="1">
    <source>
        <dbReference type="ARBA" id="ARBA00006938"/>
    </source>
</evidence>
<dbReference type="GO" id="GO:0006397">
    <property type="term" value="P:mRNA processing"/>
    <property type="evidence" value="ECO:0007669"/>
    <property type="project" value="UniProtKB-KW"/>
</dbReference>
<dbReference type="InterPro" id="IPR029071">
    <property type="entry name" value="Ubiquitin-like_domsf"/>
</dbReference>
<dbReference type="CDD" id="cd17058">
    <property type="entry name" value="Ubl_SNRNP25"/>
    <property type="match status" value="1"/>
</dbReference>
<gene>
    <name evidence="10" type="ORF">TSAR_007323</name>
</gene>
<dbReference type="InterPro" id="IPR035979">
    <property type="entry name" value="RBD_domain_sf"/>
</dbReference>
<keyword evidence="5" id="KW-0694">RNA-binding</keyword>
<comment type="caution">
    <text evidence="10">The sequence shown here is derived from an EMBL/GenBank/DDBJ whole genome shotgun (WGS) entry which is preliminary data.</text>
</comment>
<dbReference type="EMBL" id="NNAY01000153">
    <property type="protein sequence ID" value="OXU30520.1"/>
    <property type="molecule type" value="Genomic_DNA"/>
</dbReference>
<feature type="compositionally biased region" description="Basic and acidic residues" evidence="8">
    <location>
        <begin position="11"/>
        <end position="24"/>
    </location>
</feature>
<protein>
    <recommendedName>
        <fullName evidence="2">RNA-binding protein 48</fullName>
    </recommendedName>
</protein>
<dbReference type="Gene3D" id="3.10.20.90">
    <property type="entry name" value="Phosphatidylinositol 3-kinase Catalytic Subunit, Chain A, domain 1"/>
    <property type="match status" value="1"/>
</dbReference>
<dbReference type="AlphaFoldDB" id="A0A232FIZ8"/>
<keyword evidence="11" id="KW-1185">Reference proteome</keyword>
<dbReference type="OrthoDB" id="72819at2759"/>
<dbReference type="GO" id="GO:0008380">
    <property type="term" value="P:RNA splicing"/>
    <property type="evidence" value="ECO:0007669"/>
    <property type="project" value="UniProtKB-KW"/>
</dbReference>
<evidence type="ECO:0000256" key="6">
    <source>
        <dbReference type="ARBA" id="ARBA00023187"/>
    </source>
</evidence>
<dbReference type="CDD" id="cd12442">
    <property type="entry name" value="RRM_RBM48"/>
    <property type="match status" value="1"/>
</dbReference>
<evidence type="ECO:0000256" key="5">
    <source>
        <dbReference type="ARBA" id="ARBA00022884"/>
    </source>
</evidence>
<dbReference type="SUPFAM" id="SSF54928">
    <property type="entry name" value="RNA-binding domain, RBD"/>
    <property type="match status" value="1"/>
</dbReference>
<evidence type="ECO:0000256" key="7">
    <source>
        <dbReference type="ARBA" id="ARBA00035004"/>
    </source>
</evidence>
<dbReference type="InterPro" id="IPR039599">
    <property type="entry name" value="RBM48"/>
</dbReference>
<dbReference type="PANTHER" id="PTHR20957">
    <property type="entry name" value="RNA-BINDING PROTEIN 48"/>
    <property type="match status" value="1"/>
</dbReference>
<dbReference type="Proteomes" id="UP000215335">
    <property type="component" value="Unassembled WGS sequence"/>
</dbReference>
<organism evidence="10 11">
    <name type="scientific">Trichomalopsis sarcophagae</name>
    <dbReference type="NCBI Taxonomy" id="543379"/>
    <lineage>
        <taxon>Eukaryota</taxon>
        <taxon>Metazoa</taxon>
        <taxon>Ecdysozoa</taxon>
        <taxon>Arthropoda</taxon>
        <taxon>Hexapoda</taxon>
        <taxon>Insecta</taxon>
        <taxon>Pterygota</taxon>
        <taxon>Neoptera</taxon>
        <taxon>Endopterygota</taxon>
        <taxon>Hymenoptera</taxon>
        <taxon>Apocrita</taxon>
        <taxon>Proctotrupomorpha</taxon>
        <taxon>Chalcidoidea</taxon>
        <taxon>Pteromalidae</taxon>
        <taxon>Pteromalinae</taxon>
        <taxon>Trichomalopsis</taxon>
    </lineage>
</organism>
<dbReference type="STRING" id="543379.A0A232FIZ8"/>
<comment type="function">
    <text evidence="7">As a component of the minor spliceosome, involved in the splicing of U12-type introns in pre-mRNAs.</text>
</comment>
<keyword evidence="4" id="KW-0747">Spliceosome</keyword>
<dbReference type="SUPFAM" id="SSF54236">
    <property type="entry name" value="Ubiquitin-like"/>
    <property type="match status" value="1"/>
</dbReference>
<dbReference type="InterPro" id="IPR034264">
    <property type="entry name" value="RBM48_RRM"/>
</dbReference>
<accession>A0A232FIZ8</accession>
<dbReference type="PANTHER" id="PTHR20957:SF0">
    <property type="entry name" value="RNA-BINDING PROTEIN 48"/>
    <property type="match status" value="1"/>
</dbReference>
<dbReference type="InterPro" id="IPR012677">
    <property type="entry name" value="Nucleotide-bd_a/b_plait_sf"/>
</dbReference>
<reference evidence="10 11" key="1">
    <citation type="journal article" date="2017" name="Curr. Biol.">
        <title>The Evolution of Venom by Co-option of Single-Copy Genes.</title>
        <authorList>
            <person name="Martinson E.O."/>
            <person name="Mrinalini"/>
            <person name="Kelkar Y.D."/>
            <person name="Chang C.H."/>
            <person name="Werren J.H."/>
        </authorList>
    </citation>
    <scope>NUCLEOTIDE SEQUENCE [LARGE SCALE GENOMIC DNA]</scope>
    <source>
        <strain evidence="10 11">Alberta</strain>
        <tissue evidence="10">Whole body</tissue>
    </source>
</reference>
<comment type="similarity">
    <text evidence="1">Belongs to the RBM48 family.</text>
</comment>
<evidence type="ECO:0000259" key="9">
    <source>
        <dbReference type="Pfam" id="PF18036"/>
    </source>
</evidence>
<feature type="region of interest" description="Disordered" evidence="8">
    <location>
        <begin position="1"/>
        <end position="24"/>
    </location>
</feature>
<keyword evidence="6" id="KW-0508">mRNA splicing</keyword>
<evidence type="ECO:0000256" key="2">
    <source>
        <dbReference type="ARBA" id="ARBA00015189"/>
    </source>
</evidence>
<evidence type="ECO:0000256" key="3">
    <source>
        <dbReference type="ARBA" id="ARBA00022664"/>
    </source>
</evidence>
<keyword evidence="3" id="KW-0507">mRNA processing</keyword>
<evidence type="ECO:0000313" key="11">
    <source>
        <dbReference type="Proteomes" id="UP000215335"/>
    </source>
</evidence>
<dbReference type="Gene3D" id="3.30.70.330">
    <property type="match status" value="1"/>
</dbReference>
<feature type="domain" description="SNRNP25 ubiquitin-like" evidence="9">
    <location>
        <begin position="76"/>
        <end position="162"/>
    </location>
</feature>
<proteinExistence type="inferred from homology"/>
<dbReference type="Pfam" id="PF18036">
    <property type="entry name" value="Ubiquitin_4"/>
    <property type="match status" value="1"/>
</dbReference>
<dbReference type="InterPro" id="IPR040610">
    <property type="entry name" value="SNRNP25_ubiquitin"/>
</dbReference>
<evidence type="ECO:0000256" key="8">
    <source>
        <dbReference type="SAM" id="MobiDB-lite"/>
    </source>
</evidence>
<sequence>MAEASVSESGMNKEEQDIEDIPKEQERLSHEELVKLTKEAIANIIESDPIFSNLPLDPTIDEIRAQIAVARGQSIELFLERGPLPTLSIVVPSKNTSVLELKKAVKRHTNLALKREKVTKKISWKHVWKKYYLSFDDVTLTDDKEDIRNYGIRSKAVLKYTEKNNKMEDDSIIKLPHHIQENTCSTRPVYRQGKKYTAVKVYTISDESQHLIVSGVPKLNLRQELKNKCSCYGNIKKLEVMPNYECEDFTEAFHVHYSKIQSARILKRLLDGFNFYGGVLHICYAPELESVSETKQKLLQRLKYTNFKIKIDGKQK</sequence>
<dbReference type="GO" id="GO:0005654">
    <property type="term" value="C:nucleoplasm"/>
    <property type="evidence" value="ECO:0007669"/>
    <property type="project" value="TreeGrafter"/>
</dbReference>